<name>A0A699ZRQ5_HAELA</name>
<comment type="caution">
    <text evidence="2">The sequence shown here is derived from an EMBL/GenBank/DDBJ whole genome shotgun (WGS) entry which is preliminary data.</text>
</comment>
<dbReference type="Proteomes" id="UP000485058">
    <property type="component" value="Unassembled WGS sequence"/>
</dbReference>
<evidence type="ECO:0000313" key="3">
    <source>
        <dbReference type="Proteomes" id="UP000485058"/>
    </source>
</evidence>
<reference evidence="2 3" key="1">
    <citation type="submission" date="2020-02" db="EMBL/GenBank/DDBJ databases">
        <title>Draft genome sequence of Haematococcus lacustris strain NIES-144.</title>
        <authorList>
            <person name="Morimoto D."/>
            <person name="Nakagawa S."/>
            <person name="Yoshida T."/>
            <person name="Sawayama S."/>
        </authorList>
    </citation>
    <scope>NUCLEOTIDE SEQUENCE [LARGE SCALE GENOMIC DNA]</scope>
    <source>
        <strain evidence="2 3">NIES-144</strain>
    </source>
</reference>
<sequence length="180" mass="19155">PVRVASIEEFGGLDSVGSALLEAERKKESTLGVSLLTSIERLSPGSSGARLYEYEYELDSTRGRKRVINTVTIHKARLRASGGGAGNVPHRRACAGGEPELCSAPQAAQGPGGRPPPGRSHRGRTGHAAAEAHPALQGWQCGETWHQWWAAQARQHWLGACKLLTDLADDTMACLAVGWG</sequence>
<keyword evidence="3" id="KW-1185">Reference proteome</keyword>
<feature type="region of interest" description="Disordered" evidence="1">
    <location>
        <begin position="97"/>
        <end position="131"/>
    </location>
</feature>
<proteinExistence type="predicted"/>
<gene>
    <name evidence="2" type="ORF">HaLaN_23463</name>
</gene>
<feature type="non-terminal residue" evidence="2">
    <location>
        <position position="1"/>
    </location>
</feature>
<dbReference type="AlphaFoldDB" id="A0A699ZRQ5"/>
<accession>A0A699ZRQ5</accession>
<evidence type="ECO:0000256" key="1">
    <source>
        <dbReference type="SAM" id="MobiDB-lite"/>
    </source>
</evidence>
<organism evidence="2 3">
    <name type="scientific">Haematococcus lacustris</name>
    <name type="common">Green alga</name>
    <name type="synonym">Haematococcus pluvialis</name>
    <dbReference type="NCBI Taxonomy" id="44745"/>
    <lineage>
        <taxon>Eukaryota</taxon>
        <taxon>Viridiplantae</taxon>
        <taxon>Chlorophyta</taxon>
        <taxon>core chlorophytes</taxon>
        <taxon>Chlorophyceae</taxon>
        <taxon>CS clade</taxon>
        <taxon>Chlamydomonadales</taxon>
        <taxon>Haematococcaceae</taxon>
        <taxon>Haematococcus</taxon>
    </lineage>
</organism>
<feature type="non-terminal residue" evidence="2">
    <location>
        <position position="180"/>
    </location>
</feature>
<dbReference type="EMBL" id="BLLF01002828">
    <property type="protein sequence ID" value="GFH25487.1"/>
    <property type="molecule type" value="Genomic_DNA"/>
</dbReference>
<protein>
    <submittedName>
        <fullName evidence="2">PsbP domain-containing protein</fullName>
    </submittedName>
</protein>
<dbReference type="Gene3D" id="3.40.1000.10">
    <property type="entry name" value="Mog1/PsbP, alpha/beta/alpha sandwich"/>
    <property type="match status" value="1"/>
</dbReference>
<evidence type="ECO:0000313" key="2">
    <source>
        <dbReference type="EMBL" id="GFH25487.1"/>
    </source>
</evidence>